<keyword evidence="6" id="KW-0175">Coiled coil</keyword>
<name>A0A1Y1VBG7_9FUNG</name>
<dbReference type="GO" id="GO:0016887">
    <property type="term" value="F:ATP hydrolysis activity"/>
    <property type="evidence" value="ECO:0007669"/>
    <property type="project" value="TreeGrafter"/>
</dbReference>
<dbReference type="GO" id="GO:0046961">
    <property type="term" value="F:proton-transporting ATPase activity, rotational mechanism"/>
    <property type="evidence" value="ECO:0007669"/>
    <property type="project" value="InterPro"/>
</dbReference>
<dbReference type="EMBL" id="MCFH01000016">
    <property type="protein sequence ID" value="ORX52097.1"/>
    <property type="molecule type" value="Genomic_DNA"/>
</dbReference>
<dbReference type="NCBIfam" id="TIGR01147">
    <property type="entry name" value="V_ATP_synt_G"/>
    <property type="match status" value="1"/>
</dbReference>
<comment type="similarity">
    <text evidence="1 5">Belongs to the V-ATPase G subunit family.</text>
</comment>
<dbReference type="Pfam" id="PF03179">
    <property type="entry name" value="V-ATPase_G"/>
    <property type="match status" value="1"/>
</dbReference>
<evidence type="ECO:0000256" key="5">
    <source>
        <dbReference type="RuleBase" id="RU364019"/>
    </source>
</evidence>
<keyword evidence="8" id="KW-1185">Reference proteome</keyword>
<comment type="caution">
    <text evidence="7">The sequence shown here is derived from an EMBL/GenBank/DDBJ whole genome shotgun (WGS) entry which is preliminary data.</text>
</comment>
<keyword evidence="3 5" id="KW-0375">Hydrogen ion transport</keyword>
<reference evidence="7 8" key="1">
    <citation type="submission" date="2016-08" db="EMBL/GenBank/DDBJ databases">
        <title>Genomes of anaerobic fungi encode conserved fungal cellulosomes for biomass hydrolysis.</title>
        <authorList>
            <consortium name="DOE Joint Genome Institute"/>
            <person name="Haitjema C.H."/>
            <person name="Gilmore S.P."/>
            <person name="Henske J.K."/>
            <person name="Solomon K.V."/>
            <person name="De Groot R."/>
            <person name="Kuo A."/>
            <person name="Mondo S.J."/>
            <person name="Salamov A.A."/>
            <person name="Labutti K."/>
            <person name="Zhao Z."/>
            <person name="Chiniquy J."/>
            <person name="Barry K."/>
            <person name="Brewer H.M."/>
            <person name="Purvine S.O."/>
            <person name="Wright A.T."/>
            <person name="Boxma B."/>
            <person name="Van Alen T."/>
            <person name="Hackstein J.H."/>
            <person name="Baker S.E."/>
            <person name="Grigoriev I.V."/>
            <person name="O'Malley M.A."/>
        </authorList>
    </citation>
    <scope>NUCLEOTIDE SEQUENCE [LARGE SCALE GENOMIC DNA]</scope>
    <source>
        <strain evidence="8">finn</strain>
    </source>
</reference>
<protein>
    <recommendedName>
        <fullName evidence="5">V-type proton ATPase subunit G</fullName>
    </recommendedName>
</protein>
<dbReference type="GO" id="GO:0000221">
    <property type="term" value="C:vacuolar proton-transporting V-type ATPase, V1 domain"/>
    <property type="evidence" value="ECO:0007669"/>
    <property type="project" value="TreeGrafter"/>
</dbReference>
<keyword evidence="2 5" id="KW-0813">Transport</keyword>
<sequence length="117" mass="13262">MSTPNSQGIQTLIDAENEASNIVQNARQYRVKRLKDARAEAAKEIEDLKAQKNAEFAEFEKTHSGSSDENAAKANLETEQKLREIETDYNNNKDKVVNKLVEVVLNVKPKIHGNYKF</sequence>
<comment type="function">
    <text evidence="5">Subunit of the V1 complex of vacuolar(H+)-ATPase (V-ATPase), a multisubunit enzyme composed of a peripheral complex (V1) that hydrolyzes ATP and a membrane integral complex (V0) that translocates protons. V-ATPase is responsible for acidifying and maintaining the pH of intracellular compartments and in some cell types, is targeted to the plasma membrane, where it is responsible for acidifying the extracellular environment.</text>
</comment>
<comment type="subunit">
    <text evidence="5">V-ATPase is a heteromultimeric enzyme made up of two complexes: the ATP-hydrolytic V1 complex and the proton translocation V0 complex.</text>
</comment>
<organism evidence="7 8">
    <name type="scientific">Piromyces finnis</name>
    <dbReference type="NCBI Taxonomy" id="1754191"/>
    <lineage>
        <taxon>Eukaryota</taxon>
        <taxon>Fungi</taxon>
        <taxon>Fungi incertae sedis</taxon>
        <taxon>Chytridiomycota</taxon>
        <taxon>Chytridiomycota incertae sedis</taxon>
        <taxon>Neocallimastigomycetes</taxon>
        <taxon>Neocallimastigales</taxon>
        <taxon>Neocallimastigaceae</taxon>
        <taxon>Piromyces</taxon>
    </lineage>
</organism>
<dbReference type="PANTHER" id="PTHR12713:SF11">
    <property type="entry name" value="V-TYPE PROTON ATPASE SUBUNIT G"/>
    <property type="match status" value="1"/>
</dbReference>
<gene>
    <name evidence="7" type="ORF">BCR36DRAFT_582615</name>
</gene>
<keyword evidence="4 5" id="KW-0406">Ion transport</keyword>
<dbReference type="AlphaFoldDB" id="A0A1Y1VBG7"/>
<evidence type="ECO:0000256" key="3">
    <source>
        <dbReference type="ARBA" id="ARBA00022781"/>
    </source>
</evidence>
<dbReference type="STRING" id="1754191.A0A1Y1VBG7"/>
<reference evidence="7 8" key="2">
    <citation type="submission" date="2016-08" db="EMBL/GenBank/DDBJ databases">
        <title>Pervasive Adenine N6-methylation of Active Genes in Fungi.</title>
        <authorList>
            <consortium name="DOE Joint Genome Institute"/>
            <person name="Mondo S.J."/>
            <person name="Dannebaum R.O."/>
            <person name="Kuo R.C."/>
            <person name="Labutti K."/>
            <person name="Haridas S."/>
            <person name="Kuo A."/>
            <person name="Salamov A."/>
            <person name="Ahrendt S.R."/>
            <person name="Lipzen A."/>
            <person name="Sullivan W."/>
            <person name="Andreopoulos W.B."/>
            <person name="Clum A."/>
            <person name="Lindquist E."/>
            <person name="Daum C."/>
            <person name="Ramamoorthy G.K."/>
            <person name="Gryganskyi A."/>
            <person name="Culley D."/>
            <person name="Magnuson J.K."/>
            <person name="James T.Y."/>
            <person name="O'Malley M.A."/>
            <person name="Stajich J.E."/>
            <person name="Spatafora J.W."/>
            <person name="Visel A."/>
            <person name="Grigoriev I.V."/>
        </authorList>
    </citation>
    <scope>NUCLEOTIDE SEQUENCE [LARGE SCALE GENOMIC DNA]</scope>
    <source>
        <strain evidence="8">finn</strain>
    </source>
</reference>
<evidence type="ECO:0000313" key="8">
    <source>
        <dbReference type="Proteomes" id="UP000193719"/>
    </source>
</evidence>
<evidence type="ECO:0000313" key="7">
    <source>
        <dbReference type="EMBL" id="ORX52097.1"/>
    </source>
</evidence>
<accession>A0A1Y1VBG7</accession>
<dbReference type="Proteomes" id="UP000193719">
    <property type="component" value="Unassembled WGS sequence"/>
</dbReference>
<dbReference type="OrthoDB" id="250802at2759"/>
<dbReference type="Gene3D" id="1.20.5.2950">
    <property type="match status" value="1"/>
</dbReference>
<feature type="coiled-coil region" evidence="6">
    <location>
        <begin position="31"/>
        <end position="95"/>
    </location>
</feature>
<dbReference type="InterPro" id="IPR005124">
    <property type="entry name" value="V-ATPase_G"/>
</dbReference>
<evidence type="ECO:0000256" key="2">
    <source>
        <dbReference type="ARBA" id="ARBA00022448"/>
    </source>
</evidence>
<evidence type="ECO:0000256" key="6">
    <source>
        <dbReference type="SAM" id="Coils"/>
    </source>
</evidence>
<dbReference type="InterPro" id="IPR028987">
    <property type="entry name" value="ATP_synth_B-like_membr_sf"/>
</dbReference>
<dbReference type="FunFam" id="1.20.5.2950:FF:000001">
    <property type="entry name" value="V-type proton ATPase subunit G"/>
    <property type="match status" value="1"/>
</dbReference>
<evidence type="ECO:0000256" key="4">
    <source>
        <dbReference type="ARBA" id="ARBA00023065"/>
    </source>
</evidence>
<dbReference type="PANTHER" id="PTHR12713">
    <property type="entry name" value="VACUOLAR ATP SYNTHASE SUBUNIT G"/>
    <property type="match status" value="1"/>
</dbReference>
<proteinExistence type="inferred from homology"/>
<evidence type="ECO:0000256" key="1">
    <source>
        <dbReference type="ARBA" id="ARBA00010066"/>
    </source>
</evidence>
<dbReference type="SUPFAM" id="SSF81573">
    <property type="entry name" value="F1F0 ATP synthase subunit B, membrane domain"/>
    <property type="match status" value="1"/>
</dbReference>